<reference evidence="5 6" key="1">
    <citation type="submission" date="2018-03" db="EMBL/GenBank/DDBJ databases">
        <title>The uncultured portion of the human microbiome is neutrally assembled.</title>
        <authorList>
            <person name="Jeraldo P."/>
            <person name="Boardman L."/>
            <person name="White B.A."/>
            <person name="Nelson H."/>
            <person name="Goldenfeld N."/>
            <person name="Chia N."/>
        </authorList>
    </citation>
    <scope>NUCLEOTIDE SEQUENCE [LARGE SCALE GENOMIC DNA]</scope>
    <source>
        <strain evidence="5">CIM:MAG 903</strain>
    </source>
</reference>
<dbReference type="SUPFAM" id="SSF56784">
    <property type="entry name" value="HAD-like"/>
    <property type="match status" value="1"/>
</dbReference>
<evidence type="ECO:0000256" key="2">
    <source>
        <dbReference type="ARBA" id="ARBA00022723"/>
    </source>
</evidence>
<dbReference type="EMBL" id="QAMZ01000053">
    <property type="protein sequence ID" value="PWL51872.1"/>
    <property type="molecule type" value="Genomic_DNA"/>
</dbReference>
<comment type="caution">
    <text evidence="5">The sequence shown here is derived from an EMBL/GenBank/DDBJ whole genome shotgun (WGS) entry which is preliminary data.</text>
</comment>
<dbReference type="PANTHER" id="PTHR43344">
    <property type="entry name" value="PHOSPHOSERINE PHOSPHATASE"/>
    <property type="match status" value="1"/>
</dbReference>
<dbReference type="Pfam" id="PF12710">
    <property type="entry name" value="HAD"/>
    <property type="match status" value="1"/>
</dbReference>
<dbReference type="PANTHER" id="PTHR43344:SF13">
    <property type="entry name" value="PHOSPHATASE RV3661-RELATED"/>
    <property type="match status" value="1"/>
</dbReference>
<keyword evidence="4" id="KW-0460">Magnesium</keyword>
<dbReference type="NCBIfam" id="TIGR01490">
    <property type="entry name" value="HAD-SF-IB-hyp1"/>
    <property type="match status" value="1"/>
</dbReference>
<dbReference type="InterPro" id="IPR050582">
    <property type="entry name" value="HAD-like_SerB"/>
</dbReference>
<dbReference type="GO" id="GO:0016787">
    <property type="term" value="F:hydrolase activity"/>
    <property type="evidence" value="ECO:0007669"/>
    <property type="project" value="UniProtKB-KW"/>
</dbReference>
<dbReference type="Gene3D" id="3.40.50.1000">
    <property type="entry name" value="HAD superfamily/HAD-like"/>
    <property type="match status" value="1"/>
</dbReference>
<dbReference type="GeneID" id="90544390"/>
<dbReference type="InterPro" id="IPR023214">
    <property type="entry name" value="HAD_sf"/>
</dbReference>
<dbReference type="RefSeq" id="WP_027637933.1">
    <property type="nucleotide sequence ID" value="NZ_BAAACD010000024.1"/>
</dbReference>
<dbReference type="Gene3D" id="1.20.1440.100">
    <property type="entry name" value="SG protein - dephosphorylation function"/>
    <property type="match status" value="1"/>
</dbReference>
<protein>
    <submittedName>
        <fullName evidence="5">HAD-IB family hydrolase</fullName>
    </submittedName>
</protein>
<keyword evidence="3 5" id="KW-0378">Hydrolase</keyword>
<evidence type="ECO:0000256" key="1">
    <source>
        <dbReference type="ARBA" id="ARBA00009184"/>
    </source>
</evidence>
<dbReference type="InterPro" id="IPR036412">
    <property type="entry name" value="HAD-like_sf"/>
</dbReference>
<evidence type="ECO:0000256" key="4">
    <source>
        <dbReference type="ARBA" id="ARBA00022842"/>
    </source>
</evidence>
<proteinExistence type="inferred from homology"/>
<evidence type="ECO:0000313" key="5">
    <source>
        <dbReference type="EMBL" id="PWL51872.1"/>
    </source>
</evidence>
<gene>
    <name evidence="5" type="ORF">DBY38_13085</name>
</gene>
<dbReference type="OrthoDB" id="9794212at2"/>
<dbReference type="AlphaFoldDB" id="A0A316LZY6"/>
<accession>A0A316LZY6</accession>
<dbReference type="NCBIfam" id="TIGR01488">
    <property type="entry name" value="HAD-SF-IB"/>
    <property type="match status" value="1"/>
</dbReference>
<organism evidence="5 6">
    <name type="scientific">Clostridium cadaveris</name>
    <dbReference type="NCBI Taxonomy" id="1529"/>
    <lineage>
        <taxon>Bacteria</taxon>
        <taxon>Bacillati</taxon>
        <taxon>Bacillota</taxon>
        <taxon>Clostridia</taxon>
        <taxon>Eubacteriales</taxon>
        <taxon>Clostridiaceae</taxon>
        <taxon>Clostridium</taxon>
    </lineage>
</organism>
<dbReference type="CDD" id="cd02612">
    <property type="entry name" value="HAD_PGPPase"/>
    <property type="match status" value="1"/>
</dbReference>
<sequence length="213" mass="25749">MEKLAIFDVDYTLTSKETLRQFYYYSLKRYPKNIIYAPRAVLSGLLFVMRIFDEKRTKEFFLKFIHGMSEEKMDELIKDFYENRFKKILYKDGIEMIKKLKNEGYKIYLISASPEFYLNELYEMKEIDKIIGTKFKREESLYTRFMEGVNCKGEEKIKRLMESLKKDNIEVDFKDSYMFSDSLSDLPLLKLVGKPYLINYKKKYDGVEILHWK</sequence>
<dbReference type="InterPro" id="IPR006385">
    <property type="entry name" value="HAD_hydro_SerB1"/>
</dbReference>
<dbReference type="Proteomes" id="UP000246114">
    <property type="component" value="Unassembled WGS sequence"/>
</dbReference>
<keyword evidence="2" id="KW-0479">Metal-binding</keyword>
<dbReference type="GO" id="GO:0046872">
    <property type="term" value="F:metal ion binding"/>
    <property type="evidence" value="ECO:0007669"/>
    <property type="project" value="UniProtKB-KW"/>
</dbReference>
<comment type="similarity">
    <text evidence="1">Belongs to the HAD-like hydrolase superfamily. SerB family.</text>
</comment>
<name>A0A316LZY6_9CLOT</name>
<evidence type="ECO:0000313" key="6">
    <source>
        <dbReference type="Proteomes" id="UP000246114"/>
    </source>
</evidence>
<evidence type="ECO:0000256" key="3">
    <source>
        <dbReference type="ARBA" id="ARBA00022801"/>
    </source>
</evidence>